<proteinExistence type="predicted"/>
<dbReference type="Proteomes" id="UP000000238">
    <property type="component" value="Chromosome"/>
</dbReference>
<dbReference type="Gene3D" id="2.60.120.200">
    <property type="match status" value="1"/>
</dbReference>
<name>Q2SIK3_HAHCH</name>
<evidence type="ECO:0000313" key="2">
    <source>
        <dbReference type="EMBL" id="ABC29521.1"/>
    </source>
</evidence>
<sequence>MRKIPGFMAGLMLSCSMLTTSALAEAEEYVYKENFTGSGLLYDEFLAADGQAIFKWWGLGTTVGGEAENYEYMNTDIDTTIGKTDQKKSLRFLFKGVEDGKDSSAEQRFRILKSNVSVISVQFDLYIPSNYYHRTQSSTANNKFFVLWSGNYGTRASLNSVAFEYWPATVKGGAVGDSVLSYHLGPGDQDWGHKIPTATPIFGLADRGKWVNYRIEIKLSEKDKNNGFIKVYKNSAEHFIIENLANYSSTGNYLDQGYFLGWANSGYSQDTAFYMDNLKITLDEIASRPNPPSVELQ</sequence>
<feature type="chain" id="PRO_5004215515" description="Polysaccharide lyase" evidence="1">
    <location>
        <begin position="25"/>
        <end position="297"/>
    </location>
</feature>
<dbReference type="eggNOG" id="ENOG5034BIV">
    <property type="taxonomic scope" value="Bacteria"/>
</dbReference>
<keyword evidence="3" id="KW-1185">Reference proteome</keyword>
<evidence type="ECO:0000256" key="1">
    <source>
        <dbReference type="SAM" id="SignalP"/>
    </source>
</evidence>
<keyword evidence="1" id="KW-0732">Signal</keyword>
<dbReference type="HOGENOM" id="CLU_936165_0_0_6"/>
<gene>
    <name evidence="2" type="ordered locus">HCH_02735</name>
</gene>
<organism evidence="2 3">
    <name type="scientific">Hahella chejuensis (strain KCTC 2396)</name>
    <dbReference type="NCBI Taxonomy" id="349521"/>
    <lineage>
        <taxon>Bacteria</taxon>
        <taxon>Pseudomonadati</taxon>
        <taxon>Pseudomonadota</taxon>
        <taxon>Gammaproteobacteria</taxon>
        <taxon>Oceanospirillales</taxon>
        <taxon>Hahellaceae</taxon>
        <taxon>Hahella</taxon>
    </lineage>
</organism>
<reference evidence="2 3" key="1">
    <citation type="journal article" date="2005" name="Nucleic Acids Res.">
        <title>Genomic blueprint of Hahella chejuensis, a marine microbe producing an algicidal agent.</title>
        <authorList>
            <person name="Jeong H."/>
            <person name="Yim J.H."/>
            <person name="Lee C."/>
            <person name="Choi S.-H."/>
            <person name="Park Y.K."/>
            <person name="Yoon S.H."/>
            <person name="Hur C.-G."/>
            <person name="Kang H.-Y."/>
            <person name="Kim D."/>
            <person name="Lee H.H."/>
            <person name="Park K.H."/>
            <person name="Park S.-H."/>
            <person name="Park H.-S."/>
            <person name="Lee H.K."/>
            <person name="Oh T.K."/>
            <person name="Kim J.F."/>
        </authorList>
    </citation>
    <scope>NUCLEOTIDE SEQUENCE [LARGE SCALE GENOMIC DNA]</scope>
    <source>
        <strain evidence="2 3">KCTC 2396</strain>
    </source>
</reference>
<protein>
    <recommendedName>
        <fullName evidence="4">Polysaccharide lyase</fullName>
    </recommendedName>
</protein>
<feature type="signal peptide" evidence="1">
    <location>
        <begin position="1"/>
        <end position="24"/>
    </location>
</feature>
<dbReference type="AlphaFoldDB" id="Q2SIK3"/>
<evidence type="ECO:0008006" key="4">
    <source>
        <dbReference type="Google" id="ProtNLM"/>
    </source>
</evidence>
<dbReference type="EMBL" id="CP000155">
    <property type="protein sequence ID" value="ABC29521.1"/>
    <property type="molecule type" value="Genomic_DNA"/>
</dbReference>
<evidence type="ECO:0000313" key="3">
    <source>
        <dbReference type="Proteomes" id="UP000000238"/>
    </source>
</evidence>
<dbReference type="PROSITE" id="PS51257">
    <property type="entry name" value="PROKAR_LIPOPROTEIN"/>
    <property type="match status" value="1"/>
</dbReference>
<dbReference type="KEGG" id="hch:HCH_02735"/>
<accession>Q2SIK3</accession>